<keyword evidence="2" id="KW-1185">Reference proteome</keyword>
<comment type="caution">
    <text evidence="1">The sequence shown here is derived from an EMBL/GenBank/DDBJ whole genome shotgun (WGS) entry which is preliminary data.</text>
</comment>
<evidence type="ECO:0000313" key="1">
    <source>
        <dbReference type="EMBL" id="GCD77413.1"/>
    </source>
</evidence>
<dbReference type="RefSeq" id="WP_124397473.1">
    <property type="nucleotide sequence ID" value="NZ_BHZE01000006.1"/>
</dbReference>
<name>A0A401XK97_9FLAO</name>
<organism evidence="1 2">
    <name type="scientific">Thermaurantimonas aggregans</name>
    <dbReference type="NCBI Taxonomy" id="2173829"/>
    <lineage>
        <taxon>Bacteria</taxon>
        <taxon>Pseudomonadati</taxon>
        <taxon>Bacteroidota</taxon>
        <taxon>Flavobacteriia</taxon>
        <taxon>Flavobacteriales</taxon>
        <taxon>Schleiferiaceae</taxon>
        <taxon>Thermaurantimonas</taxon>
    </lineage>
</organism>
<sequence>MQSVDTKIFRIAIILTFLSLLPTCKISNTSAAPTTTAFSALLQVVHPFNEDDHLASVKILKIKECYLPKNCAHITIGKEELASFEFTHKNTSNNLKFRALREHFSGVKSGDIINAYIIAERQKHGNTLIKIYEYSVIDNSKQKSIKR</sequence>
<dbReference type="OrthoDB" id="9975567at2"/>
<evidence type="ECO:0000313" key="2">
    <source>
        <dbReference type="Proteomes" id="UP000286715"/>
    </source>
</evidence>
<gene>
    <name evidence="1" type="ORF">JCM31826_08950</name>
</gene>
<dbReference type="Proteomes" id="UP000286715">
    <property type="component" value="Unassembled WGS sequence"/>
</dbReference>
<dbReference type="EMBL" id="BHZE01000006">
    <property type="protein sequence ID" value="GCD77413.1"/>
    <property type="molecule type" value="Genomic_DNA"/>
</dbReference>
<reference evidence="1 2" key="1">
    <citation type="submission" date="2018-11" db="EMBL/GenBank/DDBJ databases">
        <title>Schleiferia aggregans sp. nov., a moderately thermophilic heterotrophic bacterium isolated from microbial mats at a terrestrial hot spring.</title>
        <authorList>
            <person name="Iino T."/>
            <person name="Ohkuma M."/>
            <person name="Haruta S."/>
        </authorList>
    </citation>
    <scope>NUCLEOTIDE SEQUENCE [LARGE SCALE GENOMIC DNA]</scope>
    <source>
        <strain evidence="1 2">LA</strain>
    </source>
</reference>
<dbReference type="AlphaFoldDB" id="A0A401XK97"/>
<protein>
    <submittedName>
        <fullName evidence="1">Uncharacterized protein</fullName>
    </submittedName>
</protein>
<accession>A0A401XK97</accession>
<proteinExistence type="predicted"/>